<dbReference type="Pfam" id="PF04258">
    <property type="entry name" value="Peptidase_A22B"/>
    <property type="match status" value="1"/>
</dbReference>
<sequence length="422" mass="46020">MANRAKEEVAMGGEPRYVSRAGLTHFLLAFLTALPVVLQSLDKLPTETEEGSSTLAKSCFGADGGARATLSCLAEVAKANLVTMWTSTVLVMTASAAVYAGAWRSVKPVTENQEDKPVAMSKSDAMKFPLMGSVVLLGLFTAIKLLPKDLLTVCLSLYFVLLGTFAIAATVLPFVGACLPHFVRTARVKLGFLDKLPGPLKGFFFESDSESGELDLGNLEITGSELFCGLGSAVFCYWYFTSKHWVSNNVIGISFCIQGIEMLSLGSTQVGMILLSGLFFYDIFWVFFTPVMVTVAKSFDAPIKLLFLRCLDESSKKPQFSMLGLGDIVIPGIYLALLLRMDHKRGFEKSNYFGPVFASYCLGLVATLVVMNVFQHAQPALLYLVPACLGSTFLEAWRKGEVSFVFNWSEEEEEGTSGKKEN</sequence>
<dbReference type="InterPro" id="IPR007369">
    <property type="entry name" value="Peptidase_A22B_SPP"/>
</dbReference>
<dbReference type="GO" id="GO:0098553">
    <property type="term" value="C:lumenal side of endoplasmic reticulum membrane"/>
    <property type="evidence" value="ECO:0007669"/>
    <property type="project" value="TreeGrafter"/>
</dbReference>
<reference evidence="9 10" key="1">
    <citation type="submission" date="2024-03" db="EMBL/GenBank/DDBJ databases">
        <title>Complete genome sequence of the green alga Chloropicon roscoffensis RCC1871.</title>
        <authorList>
            <person name="Lemieux C."/>
            <person name="Pombert J.-F."/>
            <person name="Otis C."/>
            <person name="Turmel M."/>
        </authorList>
    </citation>
    <scope>NUCLEOTIDE SEQUENCE [LARGE SCALE GENOMIC DNA]</scope>
    <source>
        <strain evidence="9 10">RCC1871</strain>
    </source>
</reference>
<evidence type="ECO:0000256" key="3">
    <source>
        <dbReference type="ARBA" id="ARBA00022692"/>
    </source>
</evidence>
<keyword evidence="7 8" id="KW-0472">Membrane</keyword>
<evidence type="ECO:0000313" key="10">
    <source>
        <dbReference type="Proteomes" id="UP001472866"/>
    </source>
</evidence>
<evidence type="ECO:0000256" key="5">
    <source>
        <dbReference type="ARBA" id="ARBA00022824"/>
    </source>
</evidence>
<keyword evidence="10" id="KW-1185">Reference proteome</keyword>
<dbReference type="EMBL" id="CP151501">
    <property type="protein sequence ID" value="WZN59237.1"/>
    <property type="molecule type" value="Genomic_DNA"/>
</dbReference>
<comment type="similarity">
    <text evidence="2">Belongs to the peptidase A22B family.</text>
</comment>
<keyword evidence="4" id="KW-0378">Hydrolase</keyword>
<dbReference type="AlphaFoldDB" id="A0AAX4P065"/>
<dbReference type="SMART" id="SM00730">
    <property type="entry name" value="PSN"/>
    <property type="match status" value="1"/>
</dbReference>
<dbReference type="GO" id="GO:0006465">
    <property type="term" value="P:signal peptide processing"/>
    <property type="evidence" value="ECO:0007669"/>
    <property type="project" value="TreeGrafter"/>
</dbReference>
<dbReference type="GO" id="GO:0042500">
    <property type="term" value="F:aspartic endopeptidase activity, intramembrane cleaving"/>
    <property type="evidence" value="ECO:0007669"/>
    <property type="project" value="InterPro"/>
</dbReference>
<evidence type="ECO:0000256" key="1">
    <source>
        <dbReference type="ARBA" id="ARBA00004477"/>
    </source>
</evidence>
<feature type="transmembrane region" description="Helical" evidence="8">
    <location>
        <begin position="278"/>
        <end position="299"/>
    </location>
</feature>
<keyword evidence="3 8" id="KW-0812">Transmembrane</keyword>
<dbReference type="Proteomes" id="UP001472866">
    <property type="component" value="Chromosome 01"/>
</dbReference>
<name>A0AAX4P065_9CHLO</name>
<evidence type="ECO:0000313" key="9">
    <source>
        <dbReference type="EMBL" id="WZN59237.1"/>
    </source>
</evidence>
<gene>
    <name evidence="9" type="ORF">HKI87_01g07620</name>
</gene>
<feature type="transmembrane region" description="Helical" evidence="8">
    <location>
        <begin position="125"/>
        <end position="143"/>
    </location>
</feature>
<evidence type="ECO:0000256" key="4">
    <source>
        <dbReference type="ARBA" id="ARBA00022801"/>
    </source>
</evidence>
<dbReference type="GO" id="GO:0098554">
    <property type="term" value="C:cytoplasmic side of endoplasmic reticulum membrane"/>
    <property type="evidence" value="ECO:0007669"/>
    <property type="project" value="TreeGrafter"/>
</dbReference>
<feature type="transmembrane region" description="Helical" evidence="8">
    <location>
        <begin position="21"/>
        <end position="41"/>
    </location>
</feature>
<feature type="transmembrane region" description="Helical" evidence="8">
    <location>
        <begin position="84"/>
        <end position="104"/>
    </location>
</feature>
<feature type="transmembrane region" description="Helical" evidence="8">
    <location>
        <begin position="319"/>
        <end position="339"/>
    </location>
</feature>
<proteinExistence type="inferred from homology"/>
<keyword evidence="5" id="KW-0256">Endoplasmic reticulum</keyword>
<keyword evidence="6 8" id="KW-1133">Transmembrane helix</keyword>
<dbReference type="PANTHER" id="PTHR12174">
    <property type="entry name" value="SIGNAL PEPTIDE PEPTIDASE"/>
    <property type="match status" value="1"/>
</dbReference>
<protein>
    <submittedName>
        <fullName evidence="9">Signal peptide peptidase</fullName>
    </submittedName>
</protein>
<comment type="subcellular location">
    <subcellularLocation>
        <location evidence="1">Endoplasmic reticulum membrane</location>
        <topology evidence="1">Multi-pass membrane protein</topology>
    </subcellularLocation>
</comment>
<evidence type="ECO:0000256" key="2">
    <source>
        <dbReference type="ARBA" id="ARBA00006859"/>
    </source>
</evidence>
<organism evidence="9 10">
    <name type="scientific">Chloropicon roscoffensis</name>
    <dbReference type="NCBI Taxonomy" id="1461544"/>
    <lineage>
        <taxon>Eukaryota</taxon>
        <taxon>Viridiplantae</taxon>
        <taxon>Chlorophyta</taxon>
        <taxon>Chloropicophyceae</taxon>
        <taxon>Chloropicales</taxon>
        <taxon>Chloropicaceae</taxon>
        <taxon>Chloropicon</taxon>
    </lineage>
</organism>
<dbReference type="InterPro" id="IPR006639">
    <property type="entry name" value="Preselin/SPP"/>
</dbReference>
<evidence type="ECO:0000256" key="8">
    <source>
        <dbReference type="SAM" id="Phobius"/>
    </source>
</evidence>
<dbReference type="PANTHER" id="PTHR12174:SF23">
    <property type="entry name" value="MINOR HISTOCOMPATIBILITY ANTIGEN H13"/>
    <property type="match status" value="1"/>
</dbReference>
<evidence type="ECO:0000256" key="6">
    <source>
        <dbReference type="ARBA" id="ARBA00022989"/>
    </source>
</evidence>
<feature type="transmembrane region" description="Helical" evidence="8">
    <location>
        <begin position="351"/>
        <end position="374"/>
    </location>
</feature>
<accession>A0AAX4P065</accession>
<dbReference type="GO" id="GO:0033619">
    <property type="term" value="P:membrane protein proteolysis"/>
    <property type="evidence" value="ECO:0007669"/>
    <property type="project" value="TreeGrafter"/>
</dbReference>
<evidence type="ECO:0000256" key="7">
    <source>
        <dbReference type="ARBA" id="ARBA00023136"/>
    </source>
</evidence>
<feature type="transmembrane region" description="Helical" evidence="8">
    <location>
        <begin position="155"/>
        <end position="179"/>
    </location>
</feature>